<evidence type="ECO:0000256" key="1">
    <source>
        <dbReference type="ARBA" id="ARBA00004167"/>
    </source>
</evidence>
<name>A0A807LE03_9ENTR</name>
<evidence type="ECO:0000313" key="4">
    <source>
        <dbReference type="Proteomes" id="UP000187148"/>
    </source>
</evidence>
<feature type="region of interest" description="Disordered" evidence="2">
    <location>
        <begin position="123"/>
        <end position="144"/>
    </location>
</feature>
<protein>
    <submittedName>
        <fullName evidence="3">General secretion pathway protein GspG</fullName>
    </submittedName>
</protein>
<reference evidence="3 4" key="1">
    <citation type="submission" date="2017-01" db="EMBL/GenBank/DDBJ databases">
        <authorList>
            <person name="Cao J.-M."/>
        </authorList>
    </citation>
    <scope>NUCLEOTIDE SEQUENCE [LARGE SCALE GENOMIC DNA]</scope>
    <source>
        <strain evidence="3 4">888-76</strain>
    </source>
</reference>
<dbReference type="GO" id="GO:0016020">
    <property type="term" value="C:membrane"/>
    <property type="evidence" value="ECO:0007669"/>
    <property type="project" value="UniProtKB-SubCell"/>
</dbReference>
<sequence length="157" mass="17591">MARRNGFTLIEMLVSLALLATLASAAIPIYQRQIQQRNEEALRVALREIRTALDRYAQLSEEGIIEKEADMSNWPVSLNQLVDGVINKKSANREKIYLLRAIPRDPFCDCEGKPNSETWRLRASTQAPGESTGGKDIWDVSSTSMQPGLNGVPYAQW</sequence>
<dbReference type="SUPFAM" id="SSF54523">
    <property type="entry name" value="Pili subunits"/>
    <property type="match status" value="1"/>
</dbReference>
<dbReference type="AlphaFoldDB" id="A0A807LE03"/>
<dbReference type="InterPro" id="IPR012902">
    <property type="entry name" value="N_methyl_site"/>
</dbReference>
<accession>A0A807LE03</accession>
<dbReference type="EMBL" id="CP019445">
    <property type="protein sequence ID" value="APZ05519.1"/>
    <property type="molecule type" value="Genomic_DNA"/>
</dbReference>
<dbReference type="InterPro" id="IPR045584">
    <property type="entry name" value="Pilin-like"/>
</dbReference>
<dbReference type="Pfam" id="PF07963">
    <property type="entry name" value="N_methyl"/>
    <property type="match status" value="1"/>
</dbReference>
<evidence type="ECO:0000256" key="2">
    <source>
        <dbReference type="SAM" id="MobiDB-lite"/>
    </source>
</evidence>
<organism evidence="3 4">
    <name type="scientific">Kosakonia cowanii JCM 10956 = DSM 18146</name>
    <dbReference type="NCBI Taxonomy" id="1300165"/>
    <lineage>
        <taxon>Bacteria</taxon>
        <taxon>Pseudomonadati</taxon>
        <taxon>Pseudomonadota</taxon>
        <taxon>Gammaproteobacteria</taxon>
        <taxon>Enterobacterales</taxon>
        <taxon>Enterobacteriaceae</taxon>
        <taxon>Kosakonia</taxon>
    </lineage>
</organism>
<dbReference type="Gene3D" id="3.30.700.10">
    <property type="entry name" value="Glycoprotein, Type 4 Pilin"/>
    <property type="match status" value="1"/>
</dbReference>
<dbReference type="Proteomes" id="UP000187148">
    <property type="component" value="Chromosome"/>
</dbReference>
<proteinExistence type="predicted"/>
<dbReference type="KEGG" id="kco:BWI95_10930"/>
<gene>
    <name evidence="3" type="ORF">BWI95_10930</name>
</gene>
<keyword evidence="4" id="KW-1185">Reference proteome</keyword>
<comment type="subcellular location">
    <subcellularLocation>
        <location evidence="1">Membrane</location>
        <topology evidence="1">Single-pass membrane protein</topology>
    </subcellularLocation>
</comment>
<dbReference type="RefSeq" id="WP_054804390.1">
    <property type="nucleotide sequence ID" value="NZ_CP019445.1"/>
</dbReference>
<dbReference type="NCBIfam" id="TIGR02532">
    <property type="entry name" value="IV_pilin_GFxxxE"/>
    <property type="match status" value="1"/>
</dbReference>
<evidence type="ECO:0000313" key="3">
    <source>
        <dbReference type="EMBL" id="APZ05519.1"/>
    </source>
</evidence>